<evidence type="ECO:0000313" key="2">
    <source>
        <dbReference type="Proteomes" id="UP001162156"/>
    </source>
</evidence>
<protein>
    <submittedName>
        <fullName evidence="1">Uncharacterized protein</fullName>
    </submittedName>
</protein>
<gene>
    <name evidence="1" type="ORF">NQ314_019449</name>
</gene>
<reference evidence="1" key="1">
    <citation type="journal article" date="2023" name="Insect Mol. Biol.">
        <title>Genome sequencing provides insights into the evolution of gene families encoding plant cell wall-degrading enzymes in longhorned beetles.</title>
        <authorList>
            <person name="Shin N.R."/>
            <person name="Okamura Y."/>
            <person name="Kirsch R."/>
            <person name="Pauchet Y."/>
        </authorList>
    </citation>
    <scope>NUCLEOTIDE SEQUENCE</scope>
    <source>
        <strain evidence="1">RBIC_L_NR</strain>
    </source>
</reference>
<accession>A0AAV8WN73</accession>
<organism evidence="1 2">
    <name type="scientific">Rhamnusium bicolor</name>
    <dbReference type="NCBI Taxonomy" id="1586634"/>
    <lineage>
        <taxon>Eukaryota</taxon>
        <taxon>Metazoa</taxon>
        <taxon>Ecdysozoa</taxon>
        <taxon>Arthropoda</taxon>
        <taxon>Hexapoda</taxon>
        <taxon>Insecta</taxon>
        <taxon>Pterygota</taxon>
        <taxon>Neoptera</taxon>
        <taxon>Endopterygota</taxon>
        <taxon>Coleoptera</taxon>
        <taxon>Polyphaga</taxon>
        <taxon>Cucujiformia</taxon>
        <taxon>Chrysomeloidea</taxon>
        <taxon>Cerambycidae</taxon>
        <taxon>Lepturinae</taxon>
        <taxon>Rhagiini</taxon>
        <taxon>Rhamnusium</taxon>
    </lineage>
</organism>
<dbReference type="Proteomes" id="UP001162156">
    <property type="component" value="Unassembled WGS sequence"/>
</dbReference>
<proteinExistence type="predicted"/>
<comment type="caution">
    <text evidence="1">The sequence shown here is derived from an EMBL/GenBank/DDBJ whole genome shotgun (WGS) entry which is preliminary data.</text>
</comment>
<name>A0AAV8WN73_9CUCU</name>
<evidence type="ECO:0000313" key="1">
    <source>
        <dbReference type="EMBL" id="KAJ8928037.1"/>
    </source>
</evidence>
<keyword evidence="2" id="KW-1185">Reference proteome</keyword>
<dbReference type="EMBL" id="JANEYF010005497">
    <property type="protein sequence ID" value="KAJ8928037.1"/>
    <property type="molecule type" value="Genomic_DNA"/>
</dbReference>
<dbReference type="AlphaFoldDB" id="A0AAV8WN73"/>
<sequence length="103" mass="11995">MKMSKIKDSKEKLAVIYPGIKQITTNMKLNFSESEDIYLFRIPKNVDPHLLENTEIDLDEECKINIGEKYSIKPTTKIPDPTLVISDNCKVIHFKRNIKMEKI</sequence>